<evidence type="ECO:0000313" key="3">
    <source>
        <dbReference type="Proteomes" id="UP000254792"/>
    </source>
</evidence>
<dbReference type="PANTHER" id="PTHR43355:SF2">
    <property type="entry name" value="FLAVIN REDUCTASE (NADPH)"/>
    <property type="match status" value="1"/>
</dbReference>
<dbReference type="InterPro" id="IPR016040">
    <property type="entry name" value="NAD(P)-bd_dom"/>
</dbReference>
<protein>
    <submittedName>
        <fullName evidence="2">Putative NADH-flavin reductase</fullName>
    </submittedName>
</protein>
<organism evidence="2 3">
    <name type="scientific">Spiroplasma alleghenense</name>
    <dbReference type="NCBI Taxonomy" id="216931"/>
    <lineage>
        <taxon>Bacteria</taxon>
        <taxon>Bacillati</taxon>
        <taxon>Mycoplasmatota</taxon>
        <taxon>Mollicutes</taxon>
        <taxon>Entomoplasmatales</taxon>
        <taxon>Spiroplasmataceae</taxon>
        <taxon>Spiroplasma</taxon>
    </lineage>
</organism>
<dbReference type="InterPro" id="IPR051606">
    <property type="entry name" value="Polyketide_Oxido-like"/>
</dbReference>
<reference evidence="2 3" key="1">
    <citation type="submission" date="2018-07" db="EMBL/GenBank/DDBJ databases">
        <title>Complete genome sequence of Spiroplasma alleghenense PLHS-1 (ATCC 51752).</title>
        <authorList>
            <person name="Chou L."/>
            <person name="Lee T.-Y."/>
            <person name="Tsai Y.-M."/>
            <person name="Kuo C.-H."/>
        </authorList>
    </citation>
    <scope>NUCLEOTIDE SEQUENCE [LARGE SCALE GENOMIC DNA]</scope>
    <source>
        <strain evidence="2 3">PLHS-1</strain>
    </source>
</reference>
<keyword evidence="3" id="KW-1185">Reference proteome</keyword>
<dbReference type="EMBL" id="CP031376">
    <property type="protein sequence ID" value="AXK51558.1"/>
    <property type="molecule type" value="Genomic_DNA"/>
</dbReference>
<gene>
    <name evidence="2" type="ORF">SALLE_v1c08880</name>
</gene>
<feature type="domain" description="NAD(P)-binding" evidence="1">
    <location>
        <begin position="7"/>
        <end position="199"/>
    </location>
</feature>
<dbReference type="InterPro" id="IPR036291">
    <property type="entry name" value="NAD(P)-bd_dom_sf"/>
</dbReference>
<sequence>MKIFVIGANGRQGKALVKEALNQNYEVIAVVRGDLHENYHGKVKVLKKDLFDLTSEDLATADVVIDAFGVFEPDKLDLHQSSLKHLANILSKTNIRLMVVGGAGSLFVDDEKTTKLLNTPEFPKDYVPLATSMSLAFDELQNTADVNWTYLSPAAIFDAQKPGTGNYEIGFDNVILNKNNQSYITYEDYAKAMIDEIKNKKFINKRFTVIGE</sequence>
<proteinExistence type="predicted"/>
<dbReference type="KEGG" id="salx:SALLE_v1c08880"/>
<name>A0A345Z4M9_9MOLU</name>
<dbReference type="PANTHER" id="PTHR43355">
    <property type="entry name" value="FLAVIN REDUCTASE (NADPH)"/>
    <property type="match status" value="1"/>
</dbReference>
<dbReference type="CDD" id="cd05244">
    <property type="entry name" value="BVR-B_like_SDR_a"/>
    <property type="match status" value="1"/>
</dbReference>
<dbReference type="AlphaFoldDB" id="A0A345Z4M9"/>
<dbReference type="Proteomes" id="UP000254792">
    <property type="component" value="Chromosome"/>
</dbReference>
<dbReference type="Gene3D" id="3.40.50.720">
    <property type="entry name" value="NAD(P)-binding Rossmann-like Domain"/>
    <property type="match status" value="1"/>
</dbReference>
<dbReference type="Pfam" id="PF13460">
    <property type="entry name" value="NAD_binding_10"/>
    <property type="match status" value="1"/>
</dbReference>
<accession>A0A345Z4M9</accession>
<dbReference type="OrthoDB" id="9785372at2"/>
<dbReference type="GO" id="GO:0016646">
    <property type="term" value="F:oxidoreductase activity, acting on the CH-NH group of donors, NAD or NADP as acceptor"/>
    <property type="evidence" value="ECO:0007669"/>
    <property type="project" value="TreeGrafter"/>
</dbReference>
<dbReference type="SUPFAM" id="SSF51735">
    <property type="entry name" value="NAD(P)-binding Rossmann-fold domains"/>
    <property type="match status" value="1"/>
</dbReference>
<dbReference type="RefSeq" id="WP_115558453.1">
    <property type="nucleotide sequence ID" value="NZ_CP031376.1"/>
</dbReference>
<evidence type="ECO:0000259" key="1">
    <source>
        <dbReference type="Pfam" id="PF13460"/>
    </source>
</evidence>
<evidence type="ECO:0000313" key="2">
    <source>
        <dbReference type="EMBL" id="AXK51558.1"/>
    </source>
</evidence>